<dbReference type="Pfam" id="PF08242">
    <property type="entry name" value="Methyltransf_12"/>
    <property type="match status" value="1"/>
</dbReference>
<dbReference type="GO" id="GO:0008757">
    <property type="term" value="F:S-adenosylmethionine-dependent methyltransferase activity"/>
    <property type="evidence" value="ECO:0007669"/>
    <property type="project" value="UniProtKB-ARBA"/>
</dbReference>
<proteinExistence type="inferred from homology"/>
<comment type="caution">
    <text evidence="5">The sequence shown here is derived from an EMBL/GenBank/DDBJ whole genome shotgun (WGS) entry which is preliminary data.</text>
</comment>
<organism evidence="5 6">
    <name type="scientific">Cinchona calisaya</name>
    <dbReference type="NCBI Taxonomy" id="153742"/>
    <lineage>
        <taxon>Eukaryota</taxon>
        <taxon>Viridiplantae</taxon>
        <taxon>Streptophyta</taxon>
        <taxon>Embryophyta</taxon>
        <taxon>Tracheophyta</taxon>
        <taxon>Spermatophyta</taxon>
        <taxon>Magnoliopsida</taxon>
        <taxon>eudicotyledons</taxon>
        <taxon>Gunneridae</taxon>
        <taxon>Pentapetalae</taxon>
        <taxon>asterids</taxon>
        <taxon>lamiids</taxon>
        <taxon>Gentianales</taxon>
        <taxon>Rubiaceae</taxon>
        <taxon>Cinchonoideae</taxon>
        <taxon>Cinchoneae</taxon>
        <taxon>Cinchona</taxon>
    </lineage>
</organism>
<dbReference type="EMBL" id="JBJUIK010000011">
    <property type="protein sequence ID" value="KAL3511657.1"/>
    <property type="molecule type" value="Genomic_DNA"/>
</dbReference>
<dbReference type="GO" id="GO:0008173">
    <property type="term" value="F:RNA methyltransferase activity"/>
    <property type="evidence" value="ECO:0007669"/>
    <property type="project" value="UniProtKB-ARBA"/>
</dbReference>
<name>A0ABD2YZN4_9GENT</name>
<sequence length="327" mass="37289">MLEENDVVESEWLIKLAKYKTGLLLLQFLARRSFKKKKMSSSSSSSTACFVNPPLSSLTTVYIYTPRISNVRHGLSLSTQFDKQDDKVVEHYYTRKSLHFWDKFYKRHKNKFFKDRHYLEKDWGKYFCENDAKSPNGKVVLEVGCGAGNTIFPLVAAYPKLFVHACDFSSQAVSLVKSHASFSDDRIDAFVCDVAKDDLCVKIKPSSVDVVTLIFLLSAVSPNNMPLVLQNLKGVLKPSGHILLRDYAFGDSSQVKLQSRDQIISENFCFHGDGTCSFYFSEDFLSSLFESAGFKIVDVNTYCRQMENHSKNITMCRRWVRAVFSQV</sequence>
<dbReference type="InterPro" id="IPR029063">
    <property type="entry name" value="SAM-dependent_MTases_sf"/>
</dbReference>
<keyword evidence="2" id="KW-0489">Methyltransferase</keyword>
<reference evidence="5 6" key="1">
    <citation type="submission" date="2024-11" db="EMBL/GenBank/DDBJ databases">
        <title>A near-complete genome assembly of Cinchona calisaya.</title>
        <authorList>
            <person name="Lian D.C."/>
            <person name="Zhao X.W."/>
            <person name="Wei L."/>
        </authorList>
    </citation>
    <scope>NUCLEOTIDE SEQUENCE [LARGE SCALE GENOMIC DNA]</scope>
    <source>
        <tissue evidence="5">Nenye</tissue>
    </source>
</reference>
<dbReference type="GO" id="GO:0032259">
    <property type="term" value="P:methylation"/>
    <property type="evidence" value="ECO:0007669"/>
    <property type="project" value="UniProtKB-KW"/>
</dbReference>
<feature type="domain" description="Methyltransferase type 12" evidence="4">
    <location>
        <begin position="141"/>
        <end position="242"/>
    </location>
</feature>
<dbReference type="PANTHER" id="PTHR22809">
    <property type="entry name" value="METHYLTRANSFERASE-RELATED"/>
    <property type="match status" value="1"/>
</dbReference>
<evidence type="ECO:0000313" key="5">
    <source>
        <dbReference type="EMBL" id="KAL3511657.1"/>
    </source>
</evidence>
<keyword evidence="3" id="KW-0808">Transferase</keyword>
<keyword evidence="6" id="KW-1185">Reference proteome</keyword>
<evidence type="ECO:0000256" key="1">
    <source>
        <dbReference type="ARBA" id="ARBA00009725"/>
    </source>
</evidence>
<dbReference type="SUPFAM" id="SSF53335">
    <property type="entry name" value="S-adenosyl-L-methionine-dependent methyltransferases"/>
    <property type="match status" value="1"/>
</dbReference>
<gene>
    <name evidence="5" type="ORF">ACH5RR_024374</name>
</gene>
<dbReference type="InterPro" id="IPR013217">
    <property type="entry name" value="Methyltransf_12"/>
</dbReference>
<evidence type="ECO:0000313" key="6">
    <source>
        <dbReference type="Proteomes" id="UP001630127"/>
    </source>
</evidence>
<evidence type="ECO:0000259" key="4">
    <source>
        <dbReference type="Pfam" id="PF08242"/>
    </source>
</evidence>
<accession>A0ABD2YZN4</accession>
<dbReference type="Gene3D" id="3.40.50.150">
    <property type="entry name" value="Vaccinia Virus protein VP39"/>
    <property type="match status" value="1"/>
</dbReference>
<protein>
    <recommendedName>
        <fullName evidence="4">Methyltransferase type 12 domain-containing protein</fullName>
    </recommendedName>
</protein>
<comment type="similarity">
    <text evidence="1">Belongs to the methyltransferase superfamily. METL family.</text>
</comment>
<dbReference type="PANTHER" id="PTHR22809:SF8">
    <property type="entry name" value="TRNA N(3)-METHYLCYTIDINE METHYLTRANSFERASE"/>
    <property type="match status" value="1"/>
</dbReference>
<dbReference type="AlphaFoldDB" id="A0ABD2YZN4"/>
<dbReference type="InterPro" id="IPR026113">
    <property type="entry name" value="METTL2/6/8-like"/>
</dbReference>
<dbReference type="Proteomes" id="UP001630127">
    <property type="component" value="Unassembled WGS sequence"/>
</dbReference>
<evidence type="ECO:0000256" key="3">
    <source>
        <dbReference type="ARBA" id="ARBA00022679"/>
    </source>
</evidence>
<dbReference type="CDD" id="cd02440">
    <property type="entry name" value="AdoMet_MTases"/>
    <property type="match status" value="1"/>
</dbReference>
<evidence type="ECO:0000256" key="2">
    <source>
        <dbReference type="ARBA" id="ARBA00022603"/>
    </source>
</evidence>